<dbReference type="Gene3D" id="3.40.190.10">
    <property type="entry name" value="Periplasmic binding protein-like II"/>
    <property type="match status" value="2"/>
</dbReference>
<name>A0A6J6KY60_9ZZZZ</name>
<dbReference type="SMART" id="SM00062">
    <property type="entry name" value="PBPb"/>
    <property type="match status" value="1"/>
</dbReference>
<dbReference type="EMBL" id="CAEZWJ010000020">
    <property type="protein sequence ID" value="CAB4654412.1"/>
    <property type="molecule type" value="Genomic_DNA"/>
</dbReference>
<dbReference type="SUPFAM" id="SSF53850">
    <property type="entry name" value="Periplasmic binding protein-like II"/>
    <property type="match status" value="1"/>
</dbReference>
<dbReference type="PROSITE" id="PS51257">
    <property type="entry name" value="PROKAR_LIPOPROTEIN"/>
    <property type="match status" value="1"/>
</dbReference>
<sequence length="287" mass="29606">MRKIALALSISGALLLAACGGSSSSESSDAATAAGSGNECTAGKTLNDGVLTIATGSPAFGPWVVDDKPESKEGFEAAVAYAIATELGYSDANVKWVRTTFDEAIQPGKKNFDFNLQQYSITEERKKTVSFSDGYYTTNQAIVGLTDSAAKGATTLADIKKLKLGAQSGTTSLDYITNVIKPDTAPFVYDDNAGAKAALGANQIDAAIFDLPTALYVSAVEIEGSAVLGQFPADASASADEFGLVFDLENPLVGCVNTALAAIKDSGSLAEITSTWLSSKASIPVIK</sequence>
<reference evidence="3" key="1">
    <citation type="submission" date="2020-05" db="EMBL/GenBank/DDBJ databases">
        <authorList>
            <person name="Chiriac C."/>
            <person name="Salcher M."/>
            <person name="Ghai R."/>
            <person name="Kavagutti S V."/>
        </authorList>
    </citation>
    <scope>NUCLEOTIDE SEQUENCE</scope>
</reference>
<protein>
    <submittedName>
        <fullName evidence="3">Unannotated protein</fullName>
    </submittedName>
</protein>
<dbReference type="CDD" id="cd13530">
    <property type="entry name" value="PBP2_peptides_like"/>
    <property type="match status" value="1"/>
</dbReference>
<dbReference type="PANTHER" id="PTHR35936">
    <property type="entry name" value="MEMBRANE-BOUND LYTIC MUREIN TRANSGLYCOSYLASE F"/>
    <property type="match status" value="1"/>
</dbReference>
<evidence type="ECO:0000259" key="2">
    <source>
        <dbReference type="SMART" id="SM00062"/>
    </source>
</evidence>
<accession>A0A6J6KY60</accession>
<keyword evidence="1" id="KW-0732">Signal</keyword>
<gene>
    <name evidence="3" type="ORF">UFOPK2214_00816</name>
</gene>
<feature type="domain" description="Solute-binding protein family 3/N-terminal" evidence="2">
    <location>
        <begin position="50"/>
        <end position="280"/>
    </location>
</feature>
<evidence type="ECO:0000313" key="3">
    <source>
        <dbReference type="EMBL" id="CAB4654412.1"/>
    </source>
</evidence>
<dbReference type="PANTHER" id="PTHR35936:SF19">
    <property type="entry name" value="AMINO-ACID-BINDING PROTEIN YXEM-RELATED"/>
    <property type="match status" value="1"/>
</dbReference>
<evidence type="ECO:0000256" key="1">
    <source>
        <dbReference type="ARBA" id="ARBA00022729"/>
    </source>
</evidence>
<dbReference type="Pfam" id="PF00497">
    <property type="entry name" value="SBP_bac_3"/>
    <property type="match status" value="1"/>
</dbReference>
<organism evidence="3">
    <name type="scientific">freshwater metagenome</name>
    <dbReference type="NCBI Taxonomy" id="449393"/>
    <lineage>
        <taxon>unclassified sequences</taxon>
        <taxon>metagenomes</taxon>
        <taxon>ecological metagenomes</taxon>
    </lineage>
</organism>
<proteinExistence type="predicted"/>
<dbReference type="InterPro" id="IPR001638">
    <property type="entry name" value="Solute-binding_3/MltF_N"/>
</dbReference>
<dbReference type="AlphaFoldDB" id="A0A6J6KY60"/>